<evidence type="ECO:0000313" key="2">
    <source>
        <dbReference type="EMBL" id="KIM80259.1"/>
    </source>
</evidence>
<dbReference type="Proteomes" id="UP000054166">
    <property type="component" value="Unassembled WGS sequence"/>
</dbReference>
<dbReference type="HOGENOM" id="CLU_1741280_0_0_1"/>
<feature type="compositionally biased region" description="Polar residues" evidence="1">
    <location>
        <begin position="74"/>
        <end position="83"/>
    </location>
</feature>
<name>A0A0C3FK26_PILCF</name>
<keyword evidence="3" id="KW-1185">Reference proteome</keyword>
<reference evidence="2 3" key="1">
    <citation type="submission" date="2014-04" db="EMBL/GenBank/DDBJ databases">
        <authorList>
            <consortium name="DOE Joint Genome Institute"/>
            <person name="Kuo A."/>
            <person name="Tarkka M."/>
            <person name="Buscot F."/>
            <person name="Kohler A."/>
            <person name="Nagy L.G."/>
            <person name="Floudas D."/>
            <person name="Copeland A."/>
            <person name="Barry K.W."/>
            <person name="Cichocki N."/>
            <person name="Veneault-Fourrey C."/>
            <person name="LaButti K."/>
            <person name="Lindquist E.A."/>
            <person name="Lipzen A."/>
            <person name="Lundell T."/>
            <person name="Morin E."/>
            <person name="Murat C."/>
            <person name="Sun H."/>
            <person name="Tunlid A."/>
            <person name="Henrissat B."/>
            <person name="Grigoriev I.V."/>
            <person name="Hibbett D.S."/>
            <person name="Martin F."/>
            <person name="Nordberg H.P."/>
            <person name="Cantor M.N."/>
            <person name="Hua S.X."/>
        </authorList>
    </citation>
    <scope>NUCLEOTIDE SEQUENCE [LARGE SCALE GENOMIC DNA]</scope>
    <source>
        <strain evidence="2 3">F 1598</strain>
    </source>
</reference>
<feature type="region of interest" description="Disordered" evidence="1">
    <location>
        <begin position="66"/>
        <end position="106"/>
    </location>
</feature>
<reference evidence="3" key="2">
    <citation type="submission" date="2015-01" db="EMBL/GenBank/DDBJ databases">
        <title>Evolutionary Origins and Diversification of the Mycorrhizal Mutualists.</title>
        <authorList>
            <consortium name="DOE Joint Genome Institute"/>
            <consortium name="Mycorrhizal Genomics Consortium"/>
            <person name="Kohler A."/>
            <person name="Kuo A."/>
            <person name="Nagy L.G."/>
            <person name="Floudas D."/>
            <person name="Copeland A."/>
            <person name="Barry K.W."/>
            <person name="Cichocki N."/>
            <person name="Veneault-Fourrey C."/>
            <person name="LaButti K."/>
            <person name="Lindquist E.A."/>
            <person name="Lipzen A."/>
            <person name="Lundell T."/>
            <person name="Morin E."/>
            <person name="Murat C."/>
            <person name="Riley R."/>
            <person name="Ohm R."/>
            <person name="Sun H."/>
            <person name="Tunlid A."/>
            <person name="Henrissat B."/>
            <person name="Grigoriev I.V."/>
            <person name="Hibbett D.S."/>
            <person name="Martin F."/>
        </authorList>
    </citation>
    <scope>NUCLEOTIDE SEQUENCE [LARGE SCALE GENOMIC DNA]</scope>
    <source>
        <strain evidence="3">F 1598</strain>
    </source>
</reference>
<dbReference type="EMBL" id="KN833005">
    <property type="protein sequence ID" value="KIM80259.1"/>
    <property type="molecule type" value="Genomic_DNA"/>
</dbReference>
<feature type="compositionally biased region" description="Basic and acidic residues" evidence="1">
    <location>
        <begin position="93"/>
        <end position="106"/>
    </location>
</feature>
<proteinExistence type="predicted"/>
<dbReference type="AlphaFoldDB" id="A0A0C3FK26"/>
<evidence type="ECO:0000256" key="1">
    <source>
        <dbReference type="SAM" id="MobiDB-lite"/>
    </source>
</evidence>
<dbReference type="InParanoid" id="A0A0C3FK26"/>
<protein>
    <submittedName>
        <fullName evidence="2">Uncharacterized protein</fullName>
    </submittedName>
</protein>
<organism evidence="2 3">
    <name type="scientific">Piloderma croceum (strain F 1598)</name>
    <dbReference type="NCBI Taxonomy" id="765440"/>
    <lineage>
        <taxon>Eukaryota</taxon>
        <taxon>Fungi</taxon>
        <taxon>Dikarya</taxon>
        <taxon>Basidiomycota</taxon>
        <taxon>Agaricomycotina</taxon>
        <taxon>Agaricomycetes</taxon>
        <taxon>Agaricomycetidae</taxon>
        <taxon>Atheliales</taxon>
        <taxon>Atheliaceae</taxon>
        <taxon>Piloderma</taxon>
    </lineage>
</organism>
<gene>
    <name evidence="2" type="ORF">PILCRDRAFT_9793</name>
</gene>
<evidence type="ECO:0000313" key="3">
    <source>
        <dbReference type="Proteomes" id="UP000054166"/>
    </source>
</evidence>
<sequence>MSYDAAVKLFLSDKINKTAFQNLLIATLAKLCDEHELRVEPTGKRLKRLKKKSDYVDAIITFRRKAKTAARPQHTPNRDSSPMSVDGQPQDIEVERPDDPMDNDKEVKRHIRIRVYAQEKDYDWILEKKITLENNGDVSIQRMQQELGER</sequence>
<accession>A0A0C3FK26</accession>